<feature type="region of interest" description="Disordered" evidence="1">
    <location>
        <begin position="175"/>
        <end position="298"/>
    </location>
</feature>
<proteinExistence type="predicted"/>
<dbReference type="EMBL" id="CP074694">
    <property type="protein sequence ID" value="QVL34717.1"/>
    <property type="molecule type" value="Genomic_DNA"/>
</dbReference>
<dbReference type="KEGG" id="tsph:KIH39_12650"/>
<gene>
    <name evidence="3" type="ORF">KIH39_12650</name>
</gene>
<keyword evidence="4" id="KW-1185">Reference proteome</keyword>
<name>A0A8E6EXB8_9BACT</name>
<reference evidence="3" key="1">
    <citation type="submission" date="2021-05" db="EMBL/GenBank/DDBJ databases">
        <title>Complete genome sequence of the cellulolytic planctomycete Telmatocola sphagniphila SP2T and characterization of the first cellulase from planctomycetes.</title>
        <authorList>
            <person name="Rakitin A.L."/>
            <person name="Beletsky A.V."/>
            <person name="Naumoff D.G."/>
            <person name="Kulichevskaya I.S."/>
            <person name="Mardanov A.V."/>
            <person name="Ravin N.V."/>
            <person name="Dedysh S.N."/>
        </authorList>
    </citation>
    <scope>NUCLEOTIDE SEQUENCE</scope>
    <source>
        <strain evidence="3">SP2T</strain>
    </source>
</reference>
<dbReference type="RefSeq" id="WP_213499986.1">
    <property type="nucleotide sequence ID" value="NZ_CP074694.1"/>
</dbReference>
<evidence type="ECO:0000256" key="1">
    <source>
        <dbReference type="SAM" id="MobiDB-lite"/>
    </source>
</evidence>
<dbReference type="AlphaFoldDB" id="A0A8E6EXB8"/>
<dbReference type="Proteomes" id="UP000676194">
    <property type="component" value="Chromosome"/>
</dbReference>
<feature type="compositionally biased region" description="Pro residues" evidence="1">
    <location>
        <begin position="249"/>
        <end position="262"/>
    </location>
</feature>
<protein>
    <submittedName>
        <fullName evidence="3">Uncharacterized protein</fullName>
    </submittedName>
</protein>
<sequence>MFDRARVWLAAGFCLVTWGVQAQPPNPKAAPPATTPAAPQADPVSKELVARQQELKRQFGEFSKALLTLAQNYEKSERVEDKDKAKTLRKAIDLVEKDAIENKFSNLIRIISKSNDISINEVQQAIGQNEELARSLREILSLLLSDDELARIKEEKERLEKQLAELKGLLRDQKQLRAMNESDRADKKRLSKDQDQVAKKTDELAKKMGAESKPSDAKPKPGDPKPGDPKPGDPKPSQPGQPKDGDPKPGQPSPPKNQPPKSPGADQVQKAVPDQQDATKKLGEEKKEDAAKKQTEAIDKLTKAQEELEKRLKQLREEELKRILAALEARCNKMLTMQIDVYENTKIIQQIVLKNADRKPTKLEFQKAQQQSDKESDIIAEADKVLEILKAEGSAVAFPDVFEEVRRDMISVKERLRKGITDDKTQLIEEDIIAALKEIIAALKKQQQEGSSGSGGGGGSPSDQKLLNELAELKLIRSLQVRVNERTKAYSRKFEGEQADDEVIRKDLHDLAEKQEKIWTMTKNMATGKNK</sequence>
<evidence type="ECO:0000313" key="4">
    <source>
        <dbReference type="Proteomes" id="UP000676194"/>
    </source>
</evidence>
<evidence type="ECO:0000256" key="2">
    <source>
        <dbReference type="SAM" id="SignalP"/>
    </source>
</evidence>
<organism evidence="3 4">
    <name type="scientific">Telmatocola sphagniphila</name>
    <dbReference type="NCBI Taxonomy" id="1123043"/>
    <lineage>
        <taxon>Bacteria</taxon>
        <taxon>Pseudomonadati</taxon>
        <taxon>Planctomycetota</taxon>
        <taxon>Planctomycetia</taxon>
        <taxon>Gemmatales</taxon>
        <taxon>Gemmataceae</taxon>
    </lineage>
</organism>
<feature type="compositionally biased region" description="Basic and acidic residues" evidence="1">
    <location>
        <begin position="277"/>
        <end position="298"/>
    </location>
</feature>
<evidence type="ECO:0000313" key="3">
    <source>
        <dbReference type="EMBL" id="QVL34717.1"/>
    </source>
</evidence>
<feature type="signal peptide" evidence="2">
    <location>
        <begin position="1"/>
        <end position="22"/>
    </location>
</feature>
<accession>A0A8E6EXB8</accession>
<feature type="chain" id="PRO_5034741675" evidence="2">
    <location>
        <begin position="23"/>
        <end position="531"/>
    </location>
</feature>
<feature type="compositionally biased region" description="Basic and acidic residues" evidence="1">
    <location>
        <begin position="175"/>
        <end position="233"/>
    </location>
</feature>
<keyword evidence="2" id="KW-0732">Signal</keyword>